<dbReference type="Gene3D" id="2.60.40.150">
    <property type="entry name" value="C2 domain"/>
    <property type="match status" value="1"/>
</dbReference>
<evidence type="ECO:0000259" key="2">
    <source>
        <dbReference type="PROSITE" id="PS50004"/>
    </source>
</evidence>
<dbReference type="InterPro" id="IPR000008">
    <property type="entry name" value="C2_dom"/>
</dbReference>
<proteinExistence type="predicted"/>
<evidence type="ECO:0000256" key="1">
    <source>
        <dbReference type="SAM" id="MobiDB-lite"/>
    </source>
</evidence>
<dbReference type="InterPro" id="IPR032348">
    <property type="entry name" value="HECW_N"/>
</dbReference>
<dbReference type="SUPFAM" id="SSF49562">
    <property type="entry name" value="C2 domain (Calcium/lipid-binding domain, CaLB)"/>
    <property type="match status" value="1"/>
</dbReference>
<dbReference type="Gene3D" id="2.60.40.2840">
    <property type="match status" value="1"/>
</dbReference>
<dbReference type="PROSITE" id="PS50004">
    <property type="entry name" value="C2"/>
    <property type="match status" value="1"/>
</dbReference>
<comment type="caution">
    <text evidence="3">The sequence shown here is derived from an EMBL/GenBank/DDBJ whole genome shotgun (WGS) entry which is preliminary data.</text>
</comment>
<name>A0AAW1B3G6_CROAD</name>
<feature type="compositionally biased region" description="Gly residues" evidence="1">
    <location>
        <begin position="161"/>
        <end position="173"/>
    </location>
</feature>
<feature type="compositionally biased region" description="Low complexity" evidence="1">
    <location>
        <begin position="203"/>
        <end position="218"/>
    </location>
</feature>
<sequence length="277" mass="29754">MQLQRTLWSPYSTETKICFKYYHGASGALRATTPSVTVKNNAVPVFKNINSEDSGQGHGSRRLISFSLSDFQAFGLKKGMFFNPDPYLKISIQPGKHSIFPALPHHGQEKRSKIMCNTVNPIWQGELFSFVSLPTDVLEIEVKDKFAKSRPIIKREEEEGSGGSNGSGSEGGGGRPTCLSCLASASGYGGSERGMGRPTCDDGFPASGSSPPFAASARRLPPLSPLRVCQTDWREISAAAKMEGGLPPPPFYAVGILSAAGMLPGRGRGQHRRSCCV</sequence>
<dbReference type="Pfam" id="PF16562">
    <property type="entry name" value="HECW_N"/>
    <property type="match status" value="1"/>
</dbReference>
<dbReference type="Proteomes" id="UP001474421">
    <property type="component" value="Unassembled WGS sequence"/>
</dbReference>
<evidence type="ECO:0000313" key="4">
    <source>
        <dbReference type="Proteomes" id="UP001474421"/>
    </source>
</evidence>
<evidence type="ECO:0000313" key="3">
    <source>
        <dbReference type="EMBL" id="KAK9396584.1"/>
    </source>
</evidence>
<accession>A0AAW1B3G6</accession>
<organism evidence="3 4">
    <name type="scientific">Crotalus adamanteus</name>
    <name type="common">Eastern diamondback rattlesnake</name>
    <dbReference type="NCBI Taxonomy" id="8729"/>
    <lineage>
        <taxon>Eukaryota</taxon>
        <taxon>Metazoa</taxon>
        <taxon>Chordata</taxon>
        <taxon>Craniata</taxon>
        <taxon>Vertebrata</taxon>
        <taxon>Euteleostomi</taxon>
        <taxon>Lepidosauria</taxon>
        <taxon>Squamata</taxon>
        <taxon>Bifurcata</taxon>
        <taxon>Unidentata</taxon>
        <taxon>Episquamata</taxon>
        <taxon>Toxicofera</taxon>
        <taxon>Serpentes</taxon>
        <taxon>Colubroidea</taxon>
        <taxon>Viperidae</taxon>
        <taxon>Crotalinae</taxon>
        <taxon>Crotalus</taxon>
    </lineage>
</organism>
<feature type="region of interest" description="Disordered" evidence="1">
    <location>
        <begin position="192"/>
        <end position="218"/>
    </location>
</feature>
<gene>
    <name evidence="3" type="ORF">NXF25_019945</name>
</gene>
<dbReference type="Pfam" id="PF00168">
    <property type="entry name" value="C2"/>
    <property type="match status" value="1"/>
</dbReference>
<feature type="domain" description="C2" evidence="2">
    <location>
        <begin position="41"/>
        <end position="179"/>
    </location>
</feature>
<dbReference type="AlphaFoldDB" id="A0AAW1B3G6"/>
<protein>
    <submittedName>
        <fullName evidence="3">E3 ubiquitin-protein ligase HECW1</fullName>
    </submittedName>
</protein>
<keyword evidence="4" id="KW-1185">Reference proteome</keyword>
<reference evidence="3 4" key="1">
    <citation type="journal article" date="2024" name="Proc. Natl. Acad. Sci. U.S.A.">
        <title>The genetic regulatory architecture and epigenomic basis for age-related changes in rattlesnake venom.</title>
        <authorList>
            <person name="Hogan M.P."/>
            <person name="Holding M.L."/>
            <person name="Nystrom G.S."/>
            <person name="Colston T.J."/>
            <person name="Bartlett D.A."/>
            <person name="Mason A.J."/>
            <person name="Ellsworth S.A."/>
            <person name="Rautsaw R.M."/>
            <person name="Lawrence K.C."/>
            <person name="Strickland J.L."/>
            <person name="He B."/>
            <person name="Fraser P."/>
            <person name="Margres M.J."/>
            <person name="Gilbert D.M."/>
            <person name="Gibbs H.L."/>
            <person name="Parkinson C.L."/>
            <person name="Rokyta D.R."/>
        </authorList>
    </citation>
    <scope>NUCLEOTIDE SEQUENCE [LARGE SCALE GENOMIC DNA]</scope>
    <source>
        <strain evidence="3">DRR0105</strain>
    </source>
</reference>
<feature type="region of interest" description="Disordered" evidence="1">
    <location>
        <begin position="153"/>
        <end position="173"/>
    </location>
</feature>
<dbReference type="EMBL" id="JAOTOJ010000008">
    <property type="protein sequence ID" value="KAK9396584.1"/>
    <property type="molecule type" value="Genomic_DNA"/>
</dbReference>
<dbReference type="InterPro" id="IPR035892">
    <property type="entry name" value="C2_domain_sf"/>
</dbReference>